<proteinExistence type="predicted"/>
<dbReference type="Proteomes" id="UP001333996">
    <property type="component" value="Unassembled WGS sequence"/>
</dbReference>
<evidence type="ECO:0000313" key="2">
    <source>
        <dbReference type="Proteomes" id="UP001333996"/>
    </source>
</evidence>
<comment type="caution">
    <text evidence="1">The sequence shown here is derived from an EMBL/GenBank/DDBJ whole genome shotgun (WGS) entry which is preliminary data.</text>
</comment>
<dbReference type="EMBL" id="JAYWVC010000064">
    <property type="protein sequence ID" value="MED7824187.1"/>
    <property type="molecule type" value="Genomic_DNA"/>
</dbReference>
<sequence>MRHTHHARDFGDIAWLVLAALPLQAFLDGLAGEAAGDSYRGIKRLVERLVPGRNRAPADETSIPASVTAPLVLQDWDSGLQVVLEADLPPEAYRQLVGLDLSAFRTGPVRYDKNLACWRPAPDDTRQ</sequence>
<name>A0ABU7FJ92_9ACTN</name>
<protein>
    <recommendedName>
        <fullName evidence="3">Transposase</fullName>
    </recommendedName>
</protein>
<accession>A0ABU7FJ92</accession>
<organism evidence="1 2">
    <name type="scientific">Streptomyces chiangmaiensis</name>
    <dbReference type="NCBI Taxonomy" id="766497"/>
    <lineage>
        <taxon>Bacteria</taxon>
        <taxon>Bacillati</taxon>
        <taxon>Actinomycetota</taxon>
        <taxon>Actinomycetes</taxon>
        <taxon>Kitasatosporales</taxon>
        <taxon>Streptomycetaceae</taxon>
        <taxon>Streptomyces</taxon>
    </lineage>
</organism>
<reference evidence="1" key="1">
    <citation type="submission" date="2024-01" db="EMBL/GenBank/DDBJ databases">
        <title>First draft genome sequence data of TA4-1, the type strain of Gram-positive actinobacterium Streptomyces chiangmaiensis.</title>
        <authorList>
            <person name="Yasawong M."/>
            <person name="Nantapong N."/>
        </authorList>
    </citation>
    <scope>NUCLEOTIDE SEQUENCE</scope>
    <source>
        <strain evidence="1">TA4-1</strain>
    </source>
</reference>
<evidence type="ECO:0008006" key="3">
    <source>
        <dbReference type="Google" id="ProtNLM"/>
    </source>
</evidence>
<gene>
    <name evidence="1" type="ORF">VXC91_19925</name>
</gene>
<evidence type="ECO:0000313" key="1">
    <source>
        <dbReference type="EMBL" id="MED7824187.1"/>
    </source>
</evidence>
<dbReference type="RefSeq" id="WP_329508636.1">
    <property type="nucleotide sequence ID" value="NZ_BAAAYZ010000085.1"/>
</dbReference>
<keyword evidence="2" id="KW-1185">Reference proteome</keyword>